<evidence type="ECO:0000256" key="1">
    <source>
        <dbReference type="ARBA" id="ARBA00023002"/>
    </source>
</evidence>
<dbReference type="InterPro" id="IPR020471">
    <property type="entry name" value="AKR"/>
</dbReference>
<accession>A0A1L9P9Q2</accession>
<keyword evidence="4" id="KW-1185">Reference proteome</keyword>
<dbReference type="EMBL" id="KV878126">
    <property type="protein sequence ID" value="OJI98226.1"/>
    <property type="molecule type" value="Genomic_DNA"/>
</dbReference>
<dbReference type="Pfam" id="PF00248">
    <property type="entry name" value="Aldo_ket_red"/>
    <property type="match status" value="1"/>
</dbReference>
<name>A0A1L9P9Q2_ASPVE</name>
<dbReference type="InterPro" id="IPR023210">
    <property type="entry name" value="NADP_OxRdtase_dom"/>
</dbReference>
<dbReference type="Gene3D" id="3.20.20.100">
    <property type="entry name" value="NADP-dependent oxidoreductase domain"/>
    <property type="match status" value="1"/>
</dbReference>
<dbReference type="InterPro" id="IPR036812">
    <property type="entry name" value="NAD(P)_OxRdtase_dom_sf"/>
</dbReference>
<dbReference type="OrthoDB" id="37537at2759"/>
<dbReference type="PANTHER" id="PTHR43625:SF40">
    <property type="entry name" value="ALDO-KETO REDUCTASE YAKC [NADP(+)]"/>
    <property type="match status" value="1"/>
</dbReference>
<dbReference type="VEuPathDB" id="FungiDB:ASPVEDRAFT_79888"/>
<sequence length="344" mass="37767">MSTTQVPLRTLGKDGPRVPALGFGLMELSYQTYGTTPGEEQQFAILDRALELGSTFWDTSDLYGDSEKLLGKWFQRTGKRDRIFLASKFGFVGGPGNVDSSASYCKKACEASLERLGVDSIDLYYMHMANPETPIEETMRALVELKEQGKIKNIGLSMVSSTTLRRACKIAPVTAVQSDYSVVSRQIEGAAGTDLLATCRELGVALVAATPLGRGLLTSTFSQGNDVGDERDVRVKVMPRFLPENRAQNVNAVGQFKKLADEKGCSVTQLALAWILKQGDDIFPIPGTKRLKYLEENWRALDIWLTDEENAKIKAFGDSIKIAGAVVPDQFAGYVFRDTKEEVA</sequence>
<dbReference type="GeneID" id="63732289"/>
<dbReference type="STRING" id="1036611.A0A1L9P9Q2"/>
<protein>
    <recommendedName>
        <fullName evidence="2">NADP-dependent oxidoreductase domain-containing protein</fullName>
    </recommendedName>
</protein>
<keyword evidence="1" id="KW-0560">Oxidoreductase</keyword>
<reference evidence="4" key="1">
    <citation type="journal article" date="2017" name="Genome Biol.">
        <title>Comparative genomics reveals high biological diversity and specific adaptations in the industrially and medically important fungal genus Aspergillus.</title>
        <authorList>
            <person name="de Vries R.P."/>
            <person name="Riley R."/>
            <person name="Wiebenga A."/>
            <person name="Aguilar-Osorio G."/>
            <person name="Amillis S."/>
            <person name="Uchima C.A."/>
            <person name="Anderluh G."/>
            <person name="Asadollahi M."/>
            <person name="Askin M."/>
            <person name="Barry K."/>
            <person name="Battaglia E."/>
            <person name="Bayram O."/>
            <person name="Benocci T."/>
            <person name="Braus-Stromeyer S.A."/>
            <person name="Caldana C."/>
            <person name="Canovas D."/>
            <person name="Cerqueira G.C."/>
            <person name="Chen F."/>
            <person name="Chen W."/>
            <person name="Choi C."/>
            <person name="Clum A."/>
            <person name="Dos Santos R.A."/>
            <person name="Damasio A.R."/>
            <person name="Diallinas G."/>
            <person name="Emri T."/>
            <person name="Fekete E."/>
            <person name="Flipphi M."/>
            <person name="Freyberg S."/>
            <person name="Gallo A."/>
            <person name="Gournas C."/>
            <person name="Habgood R."/>
            <person name="Hainaut M."/>
            <person name="Harispe M.L."/>
            <person name="Henrissat B."/>
            <person name="Hilden K.S."/>
            <person name="Hope R."/>
            <person name="Hossain A."/>
            <person name="Karabika E."/>
            <person name="Karaffa L."/>
            <person name="Karanyi Z."/>
            <person name="Krasevec N."/>
            <person name="Kuo A."/>
            <person name="Kusch H."/>
            <person name="LaButti K."/>
            <person name="Lagendijk E.L."/>
            <person name="Lapidus A."/>
            <person name="Levasseur A."/>
            <person name="Lindquist E."/>
            <person name="Lipzen A."/>
            <person name="Logrieco A.F."/>
            <person name="MacCabe A."/>
            <person name="Maekelae M.R."/>
            <person name="Malavazi I."/>
            <person name="Melin P."/>
            <person name="Meyer V."/>
            <person name="Mielnichuk N."/>
            <person name="Miskei M."/>
            <person name="Molnar A.P."/>
            <person name="Mule G."/>
            <person name="Ngan C.Y."/>
            <person name="Orejas M."/>
            <person name="Orosz E."/>
            <person name="Ouedraogo J.P."/>
            <person name="Overkamp K.M."/>
            <person name="Park H.-S."/>
            <person name="Perrone G."/>
            <person name="Piumi F."/>
            <person name="Punt P.J."/>
            <person name="Ram A.F."/>
            <person name="Ramon A."/>
            <person name="Rauscher S."/>
            <person name="Record E."/>
            <person name="Riano-Pachon D.M."/>
            <person name="Robert V."/>
            <person name="Roehrig J."/>
            <person name="Ruller R."/>
            <person name="Salamov A."/>
            <person name="Salih N.S."/>
            <person name="Samson R.A."/>
            <person name="Sandor E."/>
            <person name="Sanguinetti M."/>
            <person name="Schuetze T."/>
            <person name="Sepcic K."/>
            <person name="Shelest E."/>
            <person name="Sherlock G."/>
            <person name="Sophianopoulou V."/>
            <person name="Squina F.M."/>
            <person name="Sun H."/>
            <person name="Susca A."/>
            <person name="Todd R.B."/>
            <person name="Tsang A."/>
            <person name="Unkles S.E."/>
            <person name="van de Wiele N."/>
            <person name="van Rossen-Uffink D."/>
            <person name="Oliveira J.V."/>
            <person name="Vesth T.C."/>
            <person name="Visser J."/>
            <person name="Yu J.-H."/>
            <person name="Zhou M."/>
            <person name="Andersen M.R."/>
            <person name="Archer D.B."/>
            <person name="Baker S.E."/>
            <person name="Benoit I."/>
            <person name="Brakhage A.A."/>
            <person name="Braus G.H."/>
            <person name="Fischer R."/>
            <person name="Frisvad J.C."/>
            <person name="Goldman G.H."/>
            <person name="Houbraken J."/>
            <person name="Oakley B."/>
            <person name="Pocsi I."/>
            <person name="Scazzocchio C."/>
            <person name="Seiboth B."/>
            <person name="vanKuyk P.A."/>
            <person name="Wortman J."/>
            <person name="Dyer P.S."/>
            <person name="Grigoriev I.V."/>
        </authorList>
    </citation>
    <scope>NUCLEOTIDE SEQUENCE [LARGE SCALE GENOMIC DNA]</scope>
    <source>
        <strain evidence="4">CBS 583.65</strain>
    </source>
</reference>
<dbReference type="PANTHER" id="PTHR43625">
    <property type="entry name" value="AFLATOXIN B1 ALDEHYDE REDUCTASE"/>
    <property type="match status" value="1"/>
</dbReference>
<dbReference type="Proteomes" id="UP000184073">
    <property type="component" value="Unassembled WGS sequence"/>
</dbReference>
<evidence type="ECO:0000313" key="3">
    <source>
        <dbReference type="EMBL" id="OJI98226.1"/>
    </source>
</evidence>
<dbReference type="GO" id="GO:0016491">
    <property type="term" value="F:oxidoreductase activity"/>
    <property type="evidence" value="ECO:0007669"/>
    <property type="project" value="UniProtKB-KW"/>
</dbReference>
<dbReference type="AlphaFoldDB" id="A0A1L9P9Q2"/>
<dbReference type="RefSeq" id="XP_040663989.1">
    <property type="nucleotide sequence ID" value="XM_040816778.1"/>
</dbReference>
<dbReference type="PRINTS" id="PR00069">
    <property type="entry name" value="ALDKETRDTASE"/>
</dbReference>
<evidence type="ECO:0000259" key="2">
    <source>
        <dbReference type="Pfam" id="PF00248"/>
    </source>
</evidence>
<dbReference type="SUPFAM" id="SSF51430">
    <property type="entry name" value="NAD(P)-linked oxidoreductase"/>
    <property type="match status" value="1"/>
</dbReference>
<organism evidence="3 4">
    <name type="scientific">Aspergillus versicolor CBS 583.65</name>
    <dbReference type="NCBI Taxonomy" id="1036611"/>
    <lineage>
        <taxon>Eukaryota</taxon>
        <taxon>Fungi</taxon>
        <taxon>Dikarya</taxon>
        <taxon>Ascomycota</taxon>
        <taxon>Pezizomycotina</taxon>
        <taxon>Eurotiomycetes</taxon>
        <taxon>Eurotiomycetidae</taxon>
        <taxon>Eurotiales</taxon>
        <taxon>Aspergillaceae</taxon>
        <taxon>Aspergillus</taxon>
        <taxon>Aspergillus subgen. Nidulantes</taxon>
    </lineage>
</organism>
<gene>
    <name evidence="3" type="ORF">ASPVEDRAFT_79888</name>
</gene>
<proteinExistence type="predicted"/>
<dbReference type="InterPro" id="IPR050791">
    <property type="entry name" value="Aldo-Keto_reductase"/>
</dbReference>
<feature type="domain" description="NADP-dependent oxidoreductase" evidence="2">
    <location>
        <begin position="21"/>
        <end position="316"/>
    </location>
</feature>
<dbReference type="GO" id="GO:0005737">
    <property type="term" value="C:cytoplasm"/>
    <property type="evidence" value="ECO:0007669"/>
    <property type="project" value="TreeGrafter"/>
</dbReference>
<evidence type="ECO:0000313" key="4">
    <source>
        <dbReference type="Proteomes" id="UP000184073"/>
    </source>
</evidence>